<keyword evidence="1" id="KW-0472">Membrane</keyword>
<evidence type="ECO:0000256" key="1">
    <source>
        <dbReference type="SAM" id="Phobius"/>
    </source>
</evidence>
<dbReference type="EMBL" id="AZGY01000007">
    <property type="protein sequence ID" value="KZZ96625.1"/>
    <property type="molecule type" value="Genomic_DNA"/>
</dbReference>
<reference evidence="2 3" key="1">
    <citation type="journal article" date="2016" name="Genome Biol. Evol.">
        <title>Divergent and convergent evolution of fungal pathogenicity.</title>
        <authorList>
            <person name="Shang Y."/>
            <person name="Xiao G."/>
            <person name="Zheng P."/>
            <person name="Cen K."/>
            <person name="Zhan S."/>
            <person name="Wang C."/>
        </authorList>
    </citation>
    <scope>NUCLEOTIDE SEQUENCE [LARGE SCALE GENOMIC DNA]</scope>
    <source>
        <strain evidence="2 3">RCEF 2490</strain>
    </source>
</reference>
<feature type="transmembrane region" description="Helical" evidence="1">
    <location>
        <begin position="28"/>
        <end position="53"/>
    </location>
</feature>
<comment type="caution">
    <text evidence="2">The sequence shown here is derived from an EMBL/GenBank/DDBJ whole genome shotgun (WGS) entry which is preliminary data.</text>
</comment>
<keyword evidence="1" id="KW-1133">Transmembrane helix</keyword>
<evidence type="ECO:0000313" key="3">
    <source>
        <dbReference type="Proteomes" id="UP000078544"/>
    </source>
</evidence>
<dbReference type="AlphaFoldDB" id="A0A168CHX1"/>
<name>A0A168CHX1_9HYPO</name>
<keyword evidence="3" id="KW-1185">Reference proteome</keyword>
<keyword evidence="1" id="KW-0812">Transmembrane</keyword>
<sequence length="138" mass="15148">MAYRMADHGQAAVDGPSKSVRNSVFSKWWPAGFFLFTIVLIIVGGGLTGAWYASFGDYDWGNDGLYYGGVACFALAGVCKFTGWFLVILYCLRRRRSRSAPTASATLITFPPPPCQDRTTCNTPLHEQRIGLQSIAVK</sequence>
<feature type="transmembrane region" description="Helical" evidence="1">
    <location>
        <begin position="65"/>
        <end position="92"/>
    </location>
</feature>
<protein>
    <submittedName>
        <fullName evidence="2">Uncharacterized protein</fullName>
    </submittedName>
</protein>
<evidence type="ECO:0000313" key="2">
    <source>
        <dbReference type="EMBL" id="KZZ96625.1"/>
    </source>
</evidence>
<organism evidence="2 3">
    <name type="scientific">Moelleriella libera RCEF 2490</name>
    <dbReference type="NCBI Taxonomy" id="1081109"/>
    <lineage>
        <taxon>Eukaryota</taxon>
        <taxon>Fungi</taxon>
        <taxon>Dikarya</taxon>
        <taxon>Ascomycota</taxon>
        <taxon>Pezizomycotina</taxon>
        <taxon>Sordariomycetes</taxon>
        <taxon>Hypocreomycetidae</taxon>
        <taxon>Hypocreales</taxon>
        <taxon>Clavicipitaceae</taxon>
        <taxon>Moelleriella</taxon>
    </lineage>
</organism>
<proteinExistence type="predicted"/>
<dbReference type="OrthoDB" id="3453456at2759"/>
<dbReference type="Proteomes" id="UP000078544">
    <property type="component" value="Unassembled WGS sequence"/>
</dbReference>
<accession>A0A168CHX1</accession>
<gene>
    <name evidence="2" type="ORF">AAL_03854</name>
</gene>